<dbReference type="Proteomes" id="UP000256431">
    <property type="component" value="Unassembled WGS sequence"/>
</dbReference>
<dbReference type="GO" id="GO:0006635">
    <property type="term" value="P:fatty acid beta-oxidation"/>
    <property type="evidence" value="ECO:0007669"/>
    <property type="project" value="TreeGrafter"/>
</dbReference>
<organism evidence="3 4">
    <name type="scientific">Marinobacter flavimaris</name>
    <dbReference type="NCBI Taxonomy" id="262076"/>
    <lineage>
        <taxon>Bacteria</taxon>
        <taxon>Pseudomonadati</taxon>
        <taxon>Pseudomonadota</taxon>
        <taxon>Gammaproteobacteria</taxon>
        <taxon>Pseudomonadales</taxon>
        <taxon>Marinobacteraceae</taxon>
        <taxon>Marinobacter</taxon>
    </lineage>
</organism>
<dbReference type="CDD" id="cd06558">
    <property type="entry name" value="crotonase-like"/>
    <property type="match status" value="1"/>
</dbReference>
<dbReference type="InterPro" id="IPR029045">
    <property type="entry name" value="ClpP/crotonase-like_dom_sf"/>
</dbReference>
<evidence type="ECO:0000256" key="2">
    <source>
        <dbReference type="RuleBase" id="RU003707"/>
    </source>
</evidence>
<dbReference type="InterPro" id="IPR018376">
    <property type="entry name" value="Enoyl-CoA_hyd/isom_CS"/>
</dbReference>
<dbReference type="RefSeq" id="WP_104272562.1">
    <property type="nucleotide sequence ID" value="NZ_PSSW01000032.1"/>
</dbReference>
<dbReference type="Gene3D" id="3.90.226.10">
    <property type="entry name" value="2-enoyl-CoA Hydratase, Chain A, domain 1"/>
    <property type="match status" value="1"/>
</dbReference>
<accession>A0A3D8GXU7</accession>
<protein>
    <submittedName>
        <fullName evidence="3">Enoyl-CoA hydratase/isomerase family protein</fullName>
    </submittedName>
</protein>
<comment type="similarity">
    <text evidence="1 2">Belongs to the enoyl-CoA hydratase/isomerase family.</text>
</comment>
<evidence type="ECO:0000313" key="3">
    <source>
        <dbReference type="EMBL" id="RDU39021.1"/>
    </source>
</evidence>
<dbReference type="AlphaFoldDB" id="A0A3D8GXU7"/>
<dbReference type="PANTHER" id="PTHR11941">
    <property type="entry name" value="ENOYL-COA HYDRATASE-RELATED"/>
    <property type="match status" value="1"/>
</dbReference>
<evidence type="ECO:0000256" key="1">
    <source>
        <dbReference type="ARBA" id="ARBA00005254"/>
    </source>
</evidence>
<evidence type="ECO:0000313" key="4">
    <source>
        <dbReference type="Proteomes" id="UP000256431"/>
    </source>
</evidence>
<keyword evidence="3" id="KW-0413">Isomerase</keyword>
<gene>
    <name evidence="3" type="ORF">DXI23_20585</name>
</gene>
<keyword evidence="4" id="KW-1185">Reference proteome</keyword>
<dbReference type="PROSITE" id="PS00166">
    <property type="entry name" value="ENOYL_COA_HYDRATASE"/>
    <property type="match status" value="1"/>
</dbReference>
<reference evidence="3 4" key="1">
    <citation type="submission" date="2018-08" db="EMBL/GenBank/DDBJ databases">
        <title>Genome sequence of Marinobacter flavimaris KCTC 12185.</title>
        <authorList>
            <person name="Chun J."/>
            <person name="Kim B.-Y."/>
            <person name="Choi S.-B."/>
            <person name="Kwak M.-J."/>
        </authorList>
    </citation>
    <scope>NUCLEOTIDE SEQUENCE [LARGE SCALE GENOMIC DNA]</scope>
    <source>
        <strain evidence="3 4">KCTC 12185</strain>
    </source>
</reference>
<name>A0A3D8GXU7_9GAMM</name>
<proteinExistence type="inferred from homology"/>
<sequence>MNKLIETEQHGRIVIAKFSNPPYALLTESMCNELNKLIVSVDRDPTIGVVVFTGHDPNRFISHYDVGELLEGAESSPPMSLGQAKFALTAVRALKRLPGMRRLLQKSPAAGLLQLQNFHETLQLMGRSGTIFIAAINGQTAGGGLEFALACDLRFMSDSAELAQFEVLLGFPPGAGGTQRLSRLIGRGVALELMLTGRGISPKECLSLGLVSEVIPHEDLLNQVLRRAEPLSHRSKAAVAGIKQSVIEGGSLALEQGLRLEQSLFLSLLGASGAKRASKAYVDFIDSKKVLPVNDPVARKKLEAGSFVDLTDR</sequence>
<comment type="caution">
    <text evidence="3">The sequence shown here is derived from an EMBL/GenBank/DDBJ whole genome shotgun (WGS) entry which is preliminary data.</text>
</comment>
<dbReference type="Pfam" id="PF00378">
    <property type="entry name" value="ECH_1"/>
    <property type="match status" value="1"/>
</dbReference>
<dbReference type="GO" id="GO:0016853">
    <property type="term" value="F:isomerase activity"/>
    <property type="evidence" value="ECO:0007669"/>
    <property type="project" value="UniProtKB-KW"/>
</dbReference>
<dbReference type="SUPFAM" id="SSF52096">
    <property type="entry name" value="ClpP/crotonase"/>
    <property type="match status" value="1"/>
</dbReference>
<dbReference type="EMBL" id="QRDH01000025">
    <property type="protein sequence ID" value="RDU39021.1"/>
    <property type="molecule type" value="Genomic_DNA"/>
</dbReference>
<dbReference type="InterPro" id="IPR001753">
    <property type="entry name" value="Enoyl-CoA_hydra/iso"/>
</dbReference>
<dbReference type="PANTHER" id="PTHR11941:SF54">
    <property type="entry name" value="ENOYL-COA HYDRATASE, MITOCHONDRIAL"/>
    <property type="match status" value="1"/>
</dbReference>